<dbReference type="InterPro" id="IPR002078">
    <property type="entry name" value="Sigma_54_int"/>
</dbReference>
<gene>
    <name evidence="5" type="ORF">E6K73_14230</name>
</gene>
<evidence type="ECO:0000256" key="2">
    <source>
        <dbReference type="ARBA" id="ARBA00022840"/>
    </source>
</evidence>
<name>A0A538S6M6_UNCEI</name>
<dbReference type="InterPro" id="IPR001789">
    <property type="entry name" value="Sig_transdc_resp-reg_receiver"/>
</dbReference>
<evidence type="ECO:0000313" key="5">
    <source>
        <dbReference type="EMBL" id="TMQ47038.1"/>
    </source>
</evidence>
<proteinExistence type="predicted"/>
<evidence type="ECO:0000259" key="4">
    <source>
        <dbReference type="PROSITE" id="PS50110"/>
    </source>
</evidence>
<dbReference type="InterPro" id="IPR027417">
    <property type="entry name" value="P-loop_NTPase"/>
</dbReference>
<dbReference type="PANTHER" id="PTHR32071">
    <property type="entry name" value="TRANSCRIPTIONAL REGULATORY PROTEIN"/>
    <property type="match status" value="1"/>
</dbReference>
<comment type="caution">
    <text evidence="3">Lacks conserved residue(s) required for the propagation of feature annotation.</text>
</comment>
<dbReference type="PROSITE" id="PS00675">
    <property type="entry name" value="SIGMA54_INTERACT_1"/>
    <property type="match status" value="1"/>
</dbReference>
<feature type="non-terminal residue" evidence="5">
    <location>
        <position position="149"/>
    </location>
</feature>
<dbReference type="PROSITE" id="PS50110">
    <property type="entry name" value="RESPONSE_REGULATORY"/>
    <property type="match status" value="1"/>
</dbReference>
<feature type="domain" description="Response regulatory" evidence="4">
    <location>
        <begin position="1"/>
        <end position="80"/>
    </location>
</feature>
<dbReference type="AlphaFoldDB" id="A0A538S6M6"/>
<comment type="caution">
    <text evidence="5">The sequence shown here is derived from an EMBL/GenBank/DDBJ whole genome shotgun (WGS) entry which is preliminary data.</text>
</comment>
<keyword evidence="2" id="KW-0067">ATP-binding</keyword>
<dbReference type="Gene3D" id="3.40.50.300">
    <property type="entry name" value="P-loop containing nucleotide triphosphate hydrolases"/>
    <property type="match status" value="1"/>
</dbReference>
<dbReference type="EMBL" id="VBOT01000206">
    <property type="protein sequence ID" value="TMQ47038.1"/>
    <property type="molecule type" value="Genomic_DNA"/>
</dbReference>
<dbReference type="Proteomes" id="UP000320184">
    <property type="component" value="Unassembled WGS sequence"/>
</dbReference>
<dbReference type="InterPro" id="IPR025662">
    <property type="entry name" value="Sigma_54_int_dom_ATP-bd_1"/>
</dbReference>
<evidence type="ECO:0000313" key="6">
    <source>
        <dbReference type="Proteomes" id="UP000320184"/>
    </source>
</evidence>
<reference evidence="5 6" key="1">
    <citation type="journal article" date="2019" name="Nat. Microbiol.">
        <title>Mediterranean grassland soil C-N compound turnover is dependent on rainfall and depth, and is mediated by genomically divergent microorganisms.</title>
        <authorList>
            <person name="Diamond S."/>
            <person name="Andeer P.F."/>
            <person name="Li Z."/>
            <person name="Crits-Christoph A."/>
            <person name="Burstein D."/>
            <person name="Anantharaman K."/>
            <person name="Lane K.R."/>
            <person name="Thomas B.C."/>
            <person name="Pan C."/>
            <person name="Northen T.R."/>
            <person name="Banfield J.F."/>
        </authorList>
    </citation>
    <scope>NUCLEOTIDE SEQUENCE [LARGE SCALE GENOMIC DNA]</scope>
    <source>
        <strain evidence="5">WS_3</strain>
    </source>
</reference>
<protein>
    <submittedName>
        <fullName evidence="5">Response regulator</fullName>
    </submittedName>
</protein>
<dbReference type="GO" id="GO:0005524">
    <property type="term" value="F:ATP binding"/>
    <property type="evidence" value="ECO:0007669"/>
    <property type="project" value="UniProtKB-KW"/>
</dbReference>
<keyword evidence="1" id="KW-0547">Nucleotide-binding</keyword>
<dbReference type="GO" id="GO:0006355">
    <property type="term" value="P:regulation of DNA-templated transcription"/>
    <property type="evidence" value="ECO:0007669"/>
    <property type="project" value="InterPro"/>
</dbReference>
<organism evidence="5 6">
    <name type="scientific">Eiseniibacteriota bacterium</name>
    <dbReference type="NCBI Taxonomy" id="2212470"/>
    <lineage>
        <taxon>Bacteria</taxon>
        <taxon>Candidatus Eiseniibacteriota</taxon>
    </lineage>
</organism>
<accession>A0A538S6M6</accession>
<dbReference type="Pfam" id="PF00158">
    <property type="entry name" value="Sigma54_activat"/>
    <property type="match status" value="1"/>
</dbReference>
<dbReference type="GO" id="GO:0000160">
    <property type="term" value="P:phosphorelay signal transduction system"/>
    <property type="evidence" value="ECO:0007669"/>
    <property type="project" value="InterPro"/>
</dbReference>
<evidence type="ECO:0000256" key="3">
    <source>
        <dbReference type="PROSITE-ProRule" id="PRU00169"/>
    </source>
</evidence>
<dbReference type="InterPro" id="IPR011006">
    <property type="entry name" value="CheY-like_superfamily"/>
</dbReference>
<sequence>MSFEASSVLVSAVAAAGGVVGDGLGVLRAAKDFEPELPVIVMTAYGSIQDAVAAMKEGALDFLAKPVDPDVLLLMVERALVQRRLTTENILLKEELAQRRGAPQIVGDDPKLKAVSMSLHRAAVTDTTVLIEGESGTGKELFARALHML</sequence>
<dbReference type="Pfam" id="PF00072">
    <property type="entry name" value="Response_reg"/>
    <property type="match status" value="1"/>
</dbReference>
<evidence type="ECO:0000256" key="1">
    <source>
        <dbReference type="ARBA" id="ARBA00022741"/>
    </source>
</evidence>
<dbReference type="Gene3D" id="3.40.50.2300">
    <property type="match status" value="1"/>
</dbReference>
<dbReference type="SUPFAM" id="SSF52172">
    <property type="entry name" value="CheY-like"/>
    <property type="match status" value="1"/>
</dbReference>